<evidence type="ECO:0000313" key="4">
    <source>
        <dbReference type="Proteomes" id="UP001449795"/>
    </source>
</evidence>
<comment type="similarity">
    <text evidence="1">Belongs to the SCO1/2 family.</text>
</comment>
<protein>
    <submittedName>
        <fullName evidence="3">SCO family protein</fullName>
    </submittedName>
</protein>
<accession>A0ABZ3D3H4</accession>
<dbReference type="Gene3D" id="3.40.30.10">
    <property type="entry name" value="Glutaredoxin"/>
    <property type="match status" value="1"/>
</dbReference>
<dbReference type="SUPFAM" id="SSF52833">
    <property type="entry name" value="Thioredoxin-like"/>
    <property type="match status" value="1"/>
</dbReference>
<dbReference type="InterPro" id="IPR003782">
    <property type="entry name" value="SCO1/SenC"/>
</dbReference>
<keyword evidence="4" id="KW-1185">Reference proteome</keyword>
<dbReference type="InterPro" id="IPR036249">
    <property type="entry name" value="Thioredoxin-like_sf"/>
</dbReference>
<dbReference type="EMBL" id="CP152276">
    <property type="protein sequence ID" value="XAE42307.1"/>
    <property type="molecule type" value="Genomic_DNA"/>
</dbReference>
<dbReference type="CDD" id="cd02968">
    <property type="entry name" value="SCO"/>
    <property type="match status" value="1"/>
</dbReference>
<gene>
    <name evidence="3" type="ORF">AAC691_18920</name>
</gene>
<keyword evidence="2" id="KW-0812">Transmembrane</keyword>
<organism evidence="3 4">
    <name type="scientific">Nguyenibacter vanlangensis</name>
    <dbReference type="NCBI Taxonomy" id="1216886"/>
    <lineage>
        <taxon>Bacteria</taxon>
        <taxon>Pseudomonadati</taxon>
        <taxon>Pseudomonadota</taxon>
        <taxon>Alphaproteobacteria</taxon>
        <taxon>Acetobacterales</taxon>
        <taxon>Acetobacteraceae</taxon>
        <taxon>Nguyenibacter</taxon>
    </lineage>
</organism>
<keyword evidence="2" id="KW-0472">Membrane</keyword>
<dbReference type="PANTHER" id="PTHR12151">
    <property type="entry name" value="ELECTRON TRANSPORT PROTIN SCO1/SENC FAMILY MEMBER"/>
    <property type="match status" value="1"/>
</dbReference>
<feature type="transmembrane region" description="Helical" evidence="2">
    <location>
        <begin position="21"/>
        <end position="39"/>
    </location>
</feature>
<dbReference type="Proteomes" id="UP001449795">
    <property type="component" value="Chromosome"/>
</dbReference>
<dbReference type="RefSeq" id="WP_342628078.1">
    <property type="nucleotide sequence ID" value="NZ_CP152276.1"/>
</dbReference>
<proteinExistence type="inferred from homology"/>
<reference evidence="3 4" key="1">
    <citation type="submission" date="2024-04" db="EMBL/GenBank/DDBJ databases">
        <title>Complete genome sequence of Nguyenibacter vanlangesis HBCM-1154, a strain capable of nitrogen fixation, IAA production, and phosphorus solubilization isolated from sugarcane soil.</title>
        <authorList>
            <person name="MY HANH P."/>
        </authorList>
    </citation>
    <scope>NUCLEOTIDE SEQUENCE [LARGE SCALE GENOMIC DNA]</scope>
    <source>
        <strain evidence="3 4">HBCM 1154</strain>
    </source>
</reference>
<keyword evidence="2" id="KW-1133">Transmembrane helix</keyword>
<evidence type="ECO:0000313" key="3">
    <source>
        <dbReference type="EMBL" id="XAE42307.1"/>
    </source>
</evidence>
<evidence type="ECO:0000256" key="2">
    <source>
        <dbReference type="SAM" id="Phobius"/>
    </source>
</evidence>
<dbReference type="Pfam" id="PF02630">
    <property type="entry name" value="SCO1-SenC"/>
    <property type="match status" value="1"/>
</dbReference>
<dbReference type="PANTHER" id="PTHR12151:SF25">
    <property type="entry name" value="LINALOOL DEHYDRATASE_ISOMERASE DOMAIN-CONTAINING PROTEIN"/>
    <property type="match status" value="1"/>
</dbReference>
<evidence type="ECO:0000256" key="1">
    <source>
        <dbReference type="ARBA" id="ARBA00010996"/>
    </source>
</evidence>
<sequence length="212" mass="23113">MTRRQDRQKSKRRNGSRDRRAGLAVALAGICLLGAAALYRAAIGAGTPPRIGGDYVLMNDQGRIVSQDSFHGRYTLVYFGYTHCVDVCPLTLSTVTAALARLGPRQDDIVPLFVSVDPQRDTPAALHRYVAAFSPRIVGLTGNAADIDHMLAEFRAMARRHPDARAPDGYLMDHSSVLYLMDGDNRLVSLFPVDADAGEIAARLRRLLPPAS</sequence>
<name>A0ABZ3D3H4_9PROT</name>